<keyword evidence="2" id="KW-0723">Serine/threonine-protein kinase</keyword>
<dbReference type="PANTHER" id="PTHR43289:SF6">
    <property type="entry name" value="SERINE_THREONINE-PROTEIN KINASE NEKL-3"/>
    <property type="match status" value="1"/>
</dbReference>
<dbReference type="InterPro" id="IPR016187">
    <property type="entry name" value="CTDL_fold"/>
</dbReference>
<dbReference type="EC" id="2.7.11.1" evidence="1"/>
<dbReference type="InterPro" id="IPR000719">
    <property type="entry name" value="Prot_kinase_dom"/>
</dbReference>
<keyword evidence="7" id="KW-0472">Membrane</keyword>
<dbReference type="PROSITE" id="PS00108">
    <property type="entry name" value="PROTEIN_KINASE_ST"/>
    <property type="match status" value="1"/>
</dbReference>
<dbReference type="Gene3D" id="1.10.510.10">
    <property type="entry name" value="Transferase(Phosphotransferase) domain 1"/>
    <property type="match status" value="1"/>
</dbReference>
<dbReference type="InterPro" id="IPR005532">
    <property type="entry name" value="SUMF_dom"/>
</dbReference>
<protein>
    <recommendedName>
        <fullName evidence="1">non-specific serine/threonine protein kinase</fullName>
        <ecNumber evidence="1">2.7.11.1</ecNumber>
    </recommendedName>
</protein>
<evidence type="ECO:0000256" key="5">
    <source>
        <dbReference type="ARBA" id="ARBA00022777"/>
    </source>
</evidence>
<gene>
    <name evidence="9" type="ORF">G8770_13025</name>
</gene>
<evidence type="ECO:0000313" key="9">
    <source>
        <dbReference type="EMBL" id="NHO66464.1"/>
    </source>
</evidence>
<dbReference type="PANTHER" id="PTHR43289">
    <property type="entry name" value="MITOGEN-ACTIVATED PROTEIN KINASE KINASE KINASE 20-RELATED"/>
    <property type="match status" value="1"/>
</dbReference>
<dbReference type="Gene3D" id="3.30.200.20">
    <property type="entry name" value="Phosphorylase Kinase, domain 1"/>
    <property type="match status" value="1"/>
</dbReference>
<comment type="caution">
    <text evidence="9">The sequence shown here is derived from an EMBL/GenBank/DDBJ whole genome shotgun (WGS) entry which is preliminary data.</text>
</comment>
<dbReference type="FunFam" id="1.10.510.10:FF:000021">
    <property type="entry name" value="Serine/threonine protein kinase"/>
    <property type="match status" value="1"/>
</dbReference>
<dbReference type="SUPFAM" id="SSF56112">
    <property type="entry name" value="Protein kinase-like (PK-like)"/>
    <property type="match status" value="1"/>
</dbReference>
<keyword evidence="10" id="KW-1185">Reference proteome</keyword>
<evidence type="ECO:0000259" key="8">
    <source>
        <dbReference type="PROSITE" id="PS50011"/>
    </source>
</evidence>
<keyword evidence="3" id="KW-0808">Transferase</keyword>
<feature type="transmembrane region" description="Helical" evidence="7">
    <location>
        <begin position="288"/>
        <end position="309"/>
    </location>
</feature>
<name>A0A9E5JTW2_9GAMM</name>
<dbReference type="InterPro" id="IPR008271">
    <property type="entry name" value="Ser/Thr_kinase_AS"/>
</dbReference>
<organism evidence="9 10">
    <name type="scientific">Pseudomaricurvus hydrocarbonicus</name>
    <dbReference type="NCBI Taxonomy" id="1470433"/>
    <lineage>
        <taxon>Bacteria</taxon>
        <taxon>Pseudomonadati</taxon>
        <taxon>Pseudomonadota</taxon>
        <taxon>Gammaproteobacteria</taxon>
        <taxon>Cellvibrionales</taxon>
        <taxon>Cellvibrionaceae</taxon>
        <taxon>Pseudomaricurvus</taxon>
    </lineage>
</organism>
<accession>A0A9E5JTW2</accession>
<dbReference type="EMBL" id="JAAONZ010000009">
    <property type="protein sequence ID" value="NHO66464.1"/>
    <property type="molecule type" value="Genomic_DNA"/>
</dbReference>
<dbReference type="Proteomes" id="UP000787472">
    <property type="component" value="Unassembled WGS sequence"/>
</dbReference>
<keyword evidence="7" id="KW-1133">Transmembrane helix</keyword>
<evidence type="ECO:0000313" key="10">
    <source>
        <dbReference type="Proteomes" id="UP000787472"/>
    </source>
</evidence>
<reference evidence="9" key="1">
    <citation type="submission" date="2020-03" db="EMBL/GenBank/DDBJ databases">
        <authorList>
            <person name="Guo F."/>
        </authorList>
    </citation>
    <scope>NUCLEOTIDE SEQUENCE</scope>
    <source>
        <strain evidence="9">JCM 30134</strain>
    </source>
</reference>
<dbReference type="PROSITE" id="PS50011">
    <property type="entry name" value="PROTEIN_KINASE_DOM"/>
    <property type="match status" value="1"/>
</dbReference>
<evidence type="ECO:0000256" key="2">
    <source>
        <dbReference type="ARBA" id="ARBA00022527"/>
    </source>
</evidence>
<evidence type="ECO:0000256" key="6">
    <source>
        <dbReference type="ARBA" id="ARBA00022840"/>
    </source>
</evidence>
<evidence type="ECO:0000256" key="3">
    <source>
        <dbReference type="ARBA" id="ARBA00022679"/>
    </source>
</evidence>
<keyword evidence="7" id="KW-0812">Transmembrane</keyword>
<keyword evidence="6" id="KW-0067">ATP-binding</keyword>
<keyword evidence="5" id="KW-0418">Kinase</keyword>
<evidence type="ECO:0000256" key="4">
    <source>
        <dbReference type="ARBA" id="ARBA00022741"/>
    </source>
</evidence>
<dbReference type="GO" id="GO:0004674">
    <property type="term" value="F:protein serine/threonine kinase activity"/>
    <property type="evidence" value="ECO:0007669"/>
    <property type="project" value="UniProtKB-KW"/>
</dbReference>
<sequence length="787" mass="87336">MQIPGYRIIRKINQGGMSTVYLAIQLSVGREVALKVMSPALNADPVFSERFQREANIVGQLSHPNIVSIYDIGRFKNLNYIAMDYLAGGSAHDKMSQGLSANEALRITEEIANALDHAHEKGYIHRDIKPENILFREDDTAVLSDFGVAKTVSTASRMTNAGTVVGTPHYMSPEQARGKPIDGRSDLYSLGVVFYEMLTGSVPYQAEEAIAIAIKHLTAPIPKLPGQYSLFQPLLNKLLAKEPDDRFQRGREVVESIQTLQGTRNNTNPRYLTETDPNTIQILSLLKALILTSFAAISSQVQAFGHWVFSWRWTPRRGIYRHPKVTVTEIRTSADTAEDNRATIVSTRIQKAAHYQTLPSRRLGTAMRGLSLAVILSLIWVALSMAISRFDVPFKASIPEAVVKASDVTNDLVNSVLQSSQPPEPETSVADTPALADDAAEAIEVTAGDETVLEEVIVPTTPSMTPPVTPPPPRRELSVNASPIDAKVRILNIREPYYPGIPLLPGRYHIEVTSNGYDTYREWIELDKDDTELTVSLRKIPVPGATFYNELAGGRKGPSMVIVPAGRFTMGDAGNSTASPTHQVRLKNPFAVSQYEITFADFEHFAKATKRPLPDSNRWGKGSRPVINVSWQDAKDYVAWLRKTTDRKYRLPTEAEWEYFARAGTKGNFWWQGSSAKKANCRRGCESDFSNFFRSKTAPVGTFPSNPFKIFDTSGNVAEWVEDCYQDHYLGAPKDGSAVEQNNCSMRSVRGGSMRSSDTDTANFIRDKRNPDIGYSDVGFRVVVDLY</sequence>
<evidence type="ECO:0000256" key="1">
    <source>
        <dbReference type="ARBA" id="ARBA00012513"/>
    </source>
</evidence>
<dbReference type="Pfam" id="PF00069">
    <property type="entry name" value="Pkinase"/>
    <property type="match status" value="1"/>
</dbReference>
<feature type="domain" description="Protein kinase" evidence="8">
    <location>
        <begin position="6"/>
        <end position="260"/>
    </location>
</feature>
<dbReference type="CDD" id="cd14014">
    <property type="entry name" value="STKc_PknB_like"/>
    <property type="match status" value="1"/>
</dbReference>
<dbReference type="SMART" id="SM00220">
    <property type="entry name" value="S_TKc"/>
    <property type="match status" value="1"/>
</dbReference>
<dbReference type="Gene3D" id="3.90.1580.10">
    <property type="entry name" value="paralog of FGE (formylglycine-generating enzyme)"/>
    <property type="match status" value="1"/>
</dbReference>
<keyword evidence="4" id="KW-0547">Nucleotide-binding</keyword>
<feature type="transmembrane region" description="Helical" evidence="7">
    <location>
        <begin position="369"/>
        <end position="387"/>
    </location>
</feature>
<dbReference type="InterPro" id="IPR042095">
    <property type="entry name" value="SUMF_sf"/>
</dbReference>
<dbReference type="InterPro" id="IPR011009">
    <property type="entry name" value="Kinase-like_dom_sf"/>
</dbReference>
<dbReference type="AlphaFoldDB" id="A0A9E5JTW2"/>
<proteinExistence type="predicted"/>
<dbReference type="SUPFAM" id="SSF56436">
    <property type="entry name" value="C-type lectin-like"/>
    <property type="match status" value="1"/>
</dbReference>
<dbReference type="GO" id="GO:0005524">
    <property type="term" value="F:ATP binding"/>
    <property type="evidence" value="ECO:0007669"/>
    <property type="project" value="UniProtKB-KW"/>
</dbReference>
<dbReference type="Pfam" id="PF03781">
    <property type="entry name" value="FGE-sulfatase"/>
    <property type="match status" value="1"/>
</dbReference>
<evidence type="ECO:0000256" key="7">
    <source>
        <dbReference type="SAM" id="Phobius"/>
    </source>
</evidence>